<dbReference type="PANTHER" id="PTHR30620:SF16">
    <property type="entry name" value="LYSOSOMAL BETA GLUCOSIDASE"/>
    <property type="match status" value="1"/>
</dbReference>
<evidence type="ECO:0000256" key="1">
    <source>
        <dbReference type="ARBA" id="ARBA00000448"/>
    </source>
</evidence>
<organism evidence="6 7">
    <name type="scientific">Colocasia esculenta</name>
    <name type="common">Wild taro</name>
    <name type="synonym">Arum esculentum</name>
    <dbReference type="NCBI Taxonomy" id="4460"/>
    <lineage>
        <taxon>Eukaryota</taxon>
        <taxon>Viridiplantae</taxon>
        <taxon>Streptophyta</taxon>
        <taxon>Embryophyta</taxon>
        <taxon>Tracheophyta</taxon>
        <taxon>Spermatophyta</taxon>
        <taxon>Magnoliopsida</taxon>
        <taxon>Liliopsida</taxon>
        <taxon>Araceae</taxon>
        <taxon>Aroideae</taxon>
        <taxon>Colocasieae</taxon>
        <taxon>Colocasia</taxon>
    </lineage>
</organism>
<keyword evidence="4" id="KW-0732">Signal</keyword>
<proteinExistence type="inferred from homology"/>
<evidence type="ECO:0000313" key="6">
    <source>
        <dbReference type="EMBL" id="MQM06215.1"/>
    </source>
</evidence>
<dbReference type="AlphaFoldDB" id="A0A843WNZ2"/>
<dbReference type="InterPro" id="IPR051915">
    <property type="entry name" value="Cellulose_Degrad_GH3"/>
</dbReference>
<protein>
    <recommendedName>
        <fullName evidence="3">beta-glucosidase</fullName>
        <ecNumber evidence="3">3.2.1.21</ecNumber>
    </recommendedName>
</protein>
<sequence length="128" mass="14493">MYSGLPRFKVGRYYESYSVDPKIVQMMTGIIPRLQRDIPANFRKVVAFVDGNSVTKLGRLVSSFEKYVITTRVLQLLHMLSTMWGMVHGTHDGINENNTIINKCGLTNIHMPDCQVTSMPLSRAFPLS</sequence>
<evidence type="ECO:0000256" key="4">
    <source>
        <dbReference type="ARBA" id="ARBA00022729"/>
    </source>
</evidence>
<comment type="catalytic activity">
    <reaction evidence="1">
        <text>Hydrolysis of terminal, non-reducing beta-D-glucosyl residues with release of beta-D-glucose.</text>
        <dbReference type="EC" id="3.2.1.21"/>
    </reaction>
</comment>
<evidence type="ECO:0000256" key="2">
    <source>
        <dbReference type="ARBA" id="ARBA00005336"/>
    </source>
</evidence>
<keyword evidence="5" id="KW-0378">Hydrolase</keyword>
<reference evidence="6" key="1">
    <citation type="submission" date="2017-07" db="EMBL/GenBank/DDBJ databases">
        <title>Taro Niue Genome Assembly and Annotation.</title>
        <authorList>
            <person name="Atibalentja N."/>
            <person name="Keating K."/>
            <person name="Fields C.J."/>
        </authorList>
    </citation>
    <scope>NUCLEOTIDE SEQUENCE</scope>
    <source>
        <strain evidence="6">Niue_2</strain>
        <tissue evidence="6">Leaf</tissue>
    </source>
</reference>
<dbReference type="EC" id="3.2.1.21" evidence="3"/>
<dbReference type="OrthoDB" id="416222at2759"/>
<dbReference type="PANTHER" id="PTHR30620">
    <property type="entry name" value="PERIPLASMIC BETA-GLUCOSIDASE-RELATED"/>
    <property type="match status" value="1"/>
</dbReference>
<evidence type="ECO:0000313" key="7">
    <source>
        <dbReference type="Proteomes" id="UP000652761"/>
    </source>
</evidence>
<dbReference type="EMBL" id="NMUH01003569">
    <property type="protein sequence ID" value="MQM06215.1"/>
    <property type="molecule type" value="Genomic_DNA"/>
</dbReference>
<dbReference type="GO" id="GO:0009251">
    <property type="term" value="P:glucan catabolic process"/>
    <property type="evidence" value="ECO:0007669"/>
    <property type="project" value="TreeGrafter"/>
</dbReference>
<evidence type="ECO:0000256" key="3">
    <source>
        <dbReference type="ARBA" id="ARBA00012744"/>
    </source>
</evidence>
<dbReference type="GO" id="GO:0008422">
    <property type="term" value="F:beta-glucosidase activity"/>
    <property type="evidence" value="ECO:0007669"/>
    <property type="project" value="UniProtKB-EC"/>
</dbReference>
<name>A0A843WNZ2_COLES</name>
<comment type="caution">
    <text evidence="6">The sequence shown here is derived from an EMBL/GenBank/DDBJ whole genome shotgun (WGS) entry which is preliminary data.</text>
</comment>
<accession>A0A843WNZ2</accession>
<keyword evidence="5" id="KW-0326">Glycosidase</keyword>
<keyword evidence="7" id="KW-1185">Reference proteome</keyword>
<evidence type="ECO:0000256" key="5">
    <source>
        <dbReference type="ARBA" id="ARBA00023295"/>
    </source>
</evidence>
<comment type="similarity">
    <text evidence="2">Belongs to the glycosyl hydrolase 3 family.</text>
</comment>
<gene>
    <name evidence="6" type="ORF">Taro_039035</name>
</gene>
<dbReference type="Proteomes" id="UP000652761">
    <property type="component" value="Unassembled WGS sequence"/>
</dbReference>